<gene>
    <name evidence="1" type="ORF">BB215W447A_1110</name>
</gene>
<proteinExistence type="predicted"/>
<dbReference type="Proteomes" id="UP000232491">
    <property type="component" value="Chromosome"/>
</dbReference>
<dbReference type="EMBL" id="CP021558">
    <property type="protein sequence ID" value="AUE03128.1"/>
    <property type="molecule type" value="Genomic_DNA"/>
</dbReference>
<dbReference type="AlphaFoldDB" id="A0A2K9BPC6"/>
<accession>A0A2K9BPC6</accession>
<evidence type="ECO:0000313" key="1">
    <source>
        <dbReference type="EMBL" id="AUE03128.1"/>
    </source>
</evidence>
<dbReference type="RefSeq" id="WP_106620860.1">
    <property type="nucleotide sequence ID" value="NZ_CP021389.1"/>
</dbReference>
<protein>
    <submittedName>
        <fullName evidence="1">Uncharacterized protein</fullName>
    </submittedName>
</protein>
<evidence type="ECO:0000313" key="2">
    <source>
        <dbReference type="Proteomes" id="UP000232491"/>
    </source>
</evidence>
<reference evidence="1 2" key="1">
    <citation type="submission" date="2017-05" db="EMBL/GenBank/DDBJ databases">
        <title>Comparative genomics and methylome analysis of the gut commensal Bifidobacterium breve.</title>
        <authorList>
            <person name="Bottacini F."/>
            <person name="Morrissey R."/>
            <person name="Roberts R.J."/>
            <person name="James K."/>
            <person name="van Breen J."/>
            <person name="Egan M."/>
            <person name="Lambert J."/>
            <person name="van Limpt K."/>
            <person name="Stanton C."/>
            <person name="Knol J."/>
            <person name="O' Connell Motherway M."/>
            <person name="van Sinderen D."/>
        </authorList>
    </citation>
    <scope>NUCLEOTIDE SEQUENCE [LARGE SCALE GENOMIC DNA]</scope>
    <source>
        <strain evidence="1 2">215W447a</strain>
    </source>
</reference>
<name>A0A2K9BPC6_BIFBR</name>
<sequence>MARRNLEKPMPRPLRADAAYSRKCRRTRYNTPADANIALGRLPDDRVIRKCPECGGYHIVAPGTILHRRGHGRSA</sequence>
<organism evidence="1 2">
    <name type="scientific">Bifidobacterium breve</name>
    <dbReference type="NCBI Taxonomy" id="1685"/>
    <lineage>
        <taxon>Bacteria</taxon>
        <taxon>Bacillati</taxon>
        <taxon>Actinomycetota</taxon>
        <taxon>Actinomycetes</taxon>
        <taxon>Bifidobacteriales</taxon>
        <taxon>Bifidobacteriaceae</taxon>
        <taxon>Bifidobacterium</taxon>
    </lineage>
</organism>